<keyword evidence="6" id="KW-0808">Transferase</keyword>
<dbReference type="PANTHER" id="PTHR34069:SF2">
    <property type="entry name" value="BETA-KETOACYL-[ACYL-CARRIER-PROTEIN] SYNTHASE III"/>
    <property type="match status" value="1"/>
</dbReference>
<evidence type="ECO:0000256" key="5">
    <source>
        <dbReference type="ARBA" id="ARBA00022516"/>
    </source>
</evidence>
<dbReference type="EMBL" id="UINC01006766">
    <property type="protein sequence ID" value="SVA29511.1"/>
    <property type="molecule type" value="Genomic_DNA"/>
</dbReference>
<name>A0A381UP31_9ZZZZ</name>
<evidence type="ECO:0000256" key="3">
    <source>
        <dbReference type="ARBA" id="ARBA00012333"/>
    </source>
</evidence>
<feature type="domain" description="Beta-ketoacyl-[acyl-carrier-protein] synthase III C-terminal" evidence="11">
    <location>
        <begin position="236"/>
        <end position="325"/>
    </location>
</feature>
<dbReference type="AlphaFoldDB" id="A0A381UP31"/>
<gene>
    <name evidence="13" type="ORF">METZ01_LOCUS82365</name>
</gene>
<evidence type="ECO:0000256" key="4">
    <source>
        <dbReference type="ARBA" id="ARBA00022490"/>
    </source>
</evidence>
<evidence type="ECO:0000259" key="12">
    <source>
        <dbReference type="Pfam" id="PF08545"/>
    </source>
</evidence>
<dbReference type="NCBIfam" id="TIGR00747">
    <property type="entry name" value="fabH"/>
    <property type="match status" value="1"/>
</dbReference>
<sequence length="328" mass="35486">MNAKITATAHNTPEKIMTNHDLEKLVDTSDEWIRSRTGITQRHVVGENEASSDISTRIAETLMEKRGISADEIDVIIVGTVTPDYFTPSTAALVQKNIGATNAWGFDLSAACSGYIYGLETGATFIRSGQYNKVMVIGVDTMTSILDFKDRDTCVIFGDGGGGAILEPTQNDVGILDSILHMDGNGGEYLIIPGGGSRIPATVESVKSRQHFIKQDGKTVYKFAVRGMADVSEEILSRNNLSGEDIALFIPHQANKRIIDAAAERCGISSEKVLINIDRYGNTTAGTIPIAMNEAVENNQIKDGDYILLASFGAGFTWGSILIKWETE</sequence>
<dbReference type="CDD" id="cd00830">
    <property type="entry name" value="KAS_III"/>
    <property type="match status" value="1"/>
</dbReference>
<dbReference type="GO" id="GO:0006633">
    <property type="term" value="P:fatty acid biosynthetic process"/>
    <property type="evidence" value="ECO:0007669"/>
    <property type="project" value="UniProtKB-KW"/>
</dbReference>
<evidence type="ECO:0000256" key="7">
    <source>
        <dbReference type="ARBA" id="ARBA00022832"/>
    </source>
</evidence>
<keyword evidence="9" id="KW-0275">Fatty acid biosynthesis</keyword>
<dbReference type="InterPro" id="IPR013751">
    <property type="entry name" value="ACP_syn_III_N"/>
</dbReference>
<evidence type="ECO:0000256" key="1">
    <source>
        <dbReference type="ARBA" id="ARBA00005194"/>
    </source>
</evidence>
<dbReference type="GO" id="GO:0004315">
    <property type="term" value="F:3-oxoacyl-[acyl-carrier-protein] synthase activity"/>
    <property type="evidence" value="ECO:0007669"/>
    <property type="project" value="InterPro"/>
</dbReference>
<dbReference type="EC" id="2.3.1.180" evidence="3"/>
<protein>
    <recommendedName>
        <fullName evidence="3">beta-ketoacyl-[acyl-carrier-protein] synthase III</fullName>
        <ecNumber evidence="3">2.3.1.180</ecNumber>
    </recommendedName>
</protein>
<reference evidence="13" key="1">
    <citation type="submission" date="2018-05" db="EMBL/GenBank/DDBJ databases">
        <authorList>
            <person name="Lanie J.A."/>
            <person name="Ng W.-L."/>
            <person name="Kazmierczak K.M."/>
            <person name="Andrzejewski T.M."/>
            <person name="Davidsen T.M."/>
            <person name="Wayne K.J."/>
            <person name="Tettelin H."/>
            <person name="Glass J.I."/>
            <person name="Rusch D."/>
            <person name="Podicherti R."/>
            <person name="Tsui H.-C.T."/>
            <person name="Winkler M.E."/>
        </authorList>
    </citation>
    <scope>NUCLEOTIDE SEQUENCE</scope>
</reference>
<comment type="similarity">
    <text evidence="2">Belongs to the thiolase-like superfamily. FabH family.</text>
</comment>
<evidence type="ECO:0000313" key="13">
    <source>
        <dbReference type="EMBL" id="SVA29511.1"/>
    </source>
</evidence>
<proteinExistence type="inferred from homology"/>
<evidence type="ECO:0000259" key="11">
    <source>
        <dbReference type="Pfam" id="PF08541"/>
    </source>
</evidence>
<comment type="pathway">
    <text evidence="1">Lipid metabolism; fatty acid biosynthesis.</text>
</comment>
<evidence type="ECO:0000256" key="9">
    <source>
        <dbReference type="ARBA" id="ARBA00023160"/>
    </source>
</evidence>
<dbReference type="PANTHER" id="PTHR34069">
    <property type="entry name" value="3-OXOACYL-[ACYL-CARRIER-PROTEIN] SYNTHASE 3"/>
    <property type="match status" value="1"/>
</dbReference>
<keyword evidence="8" id="KW-0443">Lipid metabolism</keyword>
<evidence type="ECO:0000256" key="2">
    <source>
        <dbReference type="ARBA" id="ARBA00008642"/>
    </source>
</evidence>
<evidence type="ECO:0000256" key="6">
    <source>
        <dbReference type="ARBA" id="ARBA00022679"/>
    </source>
</evidence>
<organism evidence="13">
    <name type="scientific">marine metagenome</name>
    <dbReference type="NCBI Taxonomy" id="408172"/>
    <lineage>
        <taxon>unclassified sequences</taxon>
        <taxon>metagenomes</taxon>
        <taxon>ecological metagenomes</taxon>
    </lineage>
</organism>
<dbReference type="SUPFAM" id="SSF53901">
    <property type="entry name" value="Thiolase-like"/>
    <property type="match status" value="1"/>
</dbReference>
<dbReference type="NCBIfam" id="NF006829">
    <property type="entry name" value="PRK09352.1"/>
    <property type="match status" value="1"/>
</dbReference>
<dbReference type="Pfam" id="PF08545">
    <property type="entry name" value="ACP_syn_III"/>
    <property type="match status" value="1"/>
</dbReference>
<dbReference type="GO" id="GO:0044550">
    <property type="term" value="P:secondary metabolite biosynthetic process"/>
    <property type="evidence" value="ECO:0007669"/>
    <property type="project" value="TreeGrafter"/>
</dbReference>
<keyword evidence="10" id="KW-0012">Acyltransferase</keyword>
<dbReference type="Gene3D" id="3.40.47.10">
    <property type="match status" value="1"/>
</dbReference>
<dbReference type="InterPro" id="IPR016039">
    <property type="entry name" value="Thiolase-like"/>
</dbReference>
<dbReference type="HAMAP" id="MF_01815">
    <property type="entry name" value="FabH"/>
    <property type="match status" value="1"/>
</dbReference>
<accession>A0A381UP31</accession>
<dbReference type="InterPro" id="IPR004655">
    <property type="entry name" value="FabH"/>
</dbReference>
<keyword evidence="4" id="KW-0963">Cytoplasm</keyword>
<dbReference type="FunFam" id="3.40.47.10:FF:000004">
    <property type="entry name" value="3-oxoacyl-[acyl-carrier-protein] synthase 3"/>
    <property type="match status" value="1"/>
</dbReference>
<dbReference type="InterPro" id="IPR013747">
    <property type="entry name" value="ACP_syn_III_C"/>
</dbReference>
<evidence type="ECO:0000256" key="10">
    <source>
        <dbReference type="ARBA" id="ARBA00023315"/>
    </source>
</evidence>
<dbReference type="Pfam" id="PF08541">
    <property type="entry name" value="ACP_syn_III_C"/>
    <property type="match status" value="1"/>
</dbReference>
<keyword evidence="5" id="KW-0444">Lipid biosynthesis</keyword>
<keyword evidence="7" id="KW-0276">Fatty acid metabolism</keyword>
<feature type="domain" description="Beta-ketoacyl-[acyl-carrier-protein] synthase III N-terminal" evidence="12">
    <location>
        <begin position="106"/>
        <end position="184"/>
    </location>
</feature>
<dbReference type="GO" id="GO:0033818">
    <property type="term" value="F:beta-ketoacyl-acyl-carrier-protein synthase III activity"/>
    <property type="evidence" value="ECO:0007669"/>
    <property type="project" value="UniProtKB-EC"/>
</dbReference>
<evidence type="ECO:0000256" key="8">
    <source>
        <dbReference type="ARBA" id="ARBA00023098"/>
    </source>
</evidence>